<accession>A0A1X1YFX6</accession>
<dbReference type="EMBL" id="LQPE01000019">
    <property type="protein sequence ID" value="ORW10002.1"/>
    <property type="molecule type" value="Genomic_DNA"/>
</dbReference>
<reference evidence="2 3" key="1">
    <citation type="submission" date="2016-01" db="EMBL/GenBank/DDBJ databases">
        <title>The new phylogeny of the genus Mycobacterium.</title>
        <authorList>
            <person name="Tarcisio F."/>
            <person name="Conor M."/>
            <person name="Antonella G."/>
            <person name="Elisabetta G."/>
            <person name="Giulia F.S."/>
            <person name="Sara T."/>
            <person name="Anna F."/>
            <person name="Clotilde B."/>
            <person name="Roberto B."/>
            <person name="Veronica D.S."/>
            <person name="Fabio R."/>
            <person name="Monica P."/>
            <person name="Olivier J."/>
            <person name="Enrico T."/>
            <person name="Nicola S."/>
        </authorList>
    </citation>
    <scope>NUCLEOTIDE SEQUENCE [LARGE SCALE GENOMIC DNA]</scope>
    <source>
        <strain evidence="2 3">DSM 45166</strain>
    </source>
</reference>
<dbReference type="Proteomes" id="UP000193487">
    <property type="component" value="Unassembled WGS sequence"/>
</dbReference>
<name>A0A1X1YFX6_9MYCO</name>
<organism evidence="2 3">
    <name type="scientific">Mycobacterium kyorinense</name>
    <dbReference type="NCBI Taxonomy" id="487514"/>
    <lineage>
        <taxon>Bacteria</taxon>
        <taxon>Bacillati</taxon>
        <taxon>Actinomycetota</taxon>
        <taxon>Actinomycetes</taxon>
        <taxon>Mycobacteriales</taxon>
        <taxon>Mycobacteriaceae</taxon>
        <taxon>Mycobacterium</taxon>
    </lineage>
</organism>
<comment type="caution">
    <text evidence="2">The sequence shown here is derived from an EMBL/GenBank/DDBJ whole genome shotgun (WGS) entry which is preliminary data.</text>
</comment>
<dbReference type="RefSeq" id="WP_052425612.1">
    <property type="nucleotide sequence ID" value="NZ_BBKA01000068.1"/>
</dbReference>
<protein>
    <recommendedName>
        <fullName evidence="4">Metal-binding protein</fullName>
    </recommendedName>
</protein>
<dbReference type="InterPro" id="IPR018688">
    <property type="entry name" value="PpoB2-like"/>
</dbReference>
<dbReference type="Pfam" id="PF09948">
    <property type="entry name" value="PpoB2"/>
    <property type="match status" value="1"/>
</dbReference>
<feature type="transmembrane region" description="Helical" evidence="1">
    <location>
        <begin position="76"/>
        <end position="96"/>
    </location>
</feature>
<keyword evidence="3" id="KW-1185">Reference proteome</keyword>
<keyword evidence="1" id="KW-0472">Membrane</keyword>
<feature type="transmembrane region" description="Helical" evidence="1">
    <location>
        <begin position="195"/>
        <end position="221"/>
    </location>
</feature>
<keyword evidence="1" id="KW-0812">Transmembrane</keyword>
<evidence type="ECO:0000313" key="2">
    <source>
        <dbReference type="EMBL" id="ORW10002.1"/>
    </source>
</evidence>
<proteinExistence type="predicted"/>
<evidence type="ECO:0000256" key="1">
    <source>
        <dbReference type="SAM" id="Phobius"/>
    </source>
</evidence>
<feature type="transmembrane region" description="Helical" evidence="1">
    <location>
        <begin position="233"/>
        <end position="257"/>
    </location>
</feature>
<gene>
    <name evidence="2" type="ORF">AWC14_21180</name>
</gene>
<dbReference type="AlphaFoldDB" id="A0A1X1YFX6"/>
<evidence type="ECO:0008006" key="4">
    <source>
        <dbReference type="Google" id="ProtNLM"/>
    </source>
</evidence>
<sequence>MIAYKQRMGQNYPWMAAPALRLADRRAAAGAVLLVVVVGLGWWLTVSEARRMPGMVDGLARAGGEMAFDTGPVRFAGMWIAMLAAMMLPGIIPLVARSSHARPLAGTAVASGYLAVWLPTAAIAFAALTALNEVSQPSPWLRRAGGAVIALAGAYQFTRYKRQLSENDCGRGQLGVAEAFESGLSHGVRCLGSSWALMAVLLVVGVMNVGWMAVISVVTVAEKAWPQRRTLRFGIGLTLIALGFAILLSPQTLAAIAELRPAV</sequence>
<feature type="transmembrane region" description="Helical" evidence="1">
    <location>
        <begin position="108"/>
        <end position="131"/>
    </location>
</feature>
<evidence type="ECO:0000313" key="3">
    <source>
        <dbReference type="Proteomes" id="UP000193487"/>
    </source>
</evidence>
<feature type="transmembrane region" description="Helical" evidence="1">
    <location>
        <begin position="27"/>
        <end position="45"/>
    </location>
</feature>
<keyword evidence="1" id="KW-1133">Transmembrane helix</keyword>